<evidence type="ECO:0000256" key="1">
    <source>
        <dbReference type="ARBA" id="ARBA00001961"/>
    </source>
</evidence>
<name>A0AAN8K400_PATCE</name>
<evidence type="ECO:0000313" key="9">
    <source>
        <dbReference type="Proteomes" id="UP001347796"/>
    </source>
</evidence>
<dbReference type="PANTHER" id="PTHR10869:SF241">
    <property type="entry name" value="FE2OG DIOXYGENASE DOMAIN-CONTAINING PROTEIN"/>
    <property type="match status" value="1"/>
</dbReference>
<evidence type="ECO:0000256" key="4">
    <source>
        <dbReference type="ARBA" id="ARBA00022964"/>
    </source>
</evidence>
<sequence>MTSIVKQDIKLPGEFKERLAFSLYNVFTPQECQEFIDKTEEMGYEAALLNIGGGVQILETSVRNNTRCIWDSKEQTDILWSRVKKYVCSEFKGYPVLGLNERLRFLRYDPGEYFKPHFDGIYERDNGEKSLITLQLYLNEGFTGGSTTFICEATGERVEFVPKTGAVLIFQHDILHEGSLLEEGRKYSCRTDIMFGRDKIRIAR</sequence>
<dbReference type="InterPro" id="IPR006620">
    <property type="entry name" value="Pro_4_hyd_alph"/>
</dbReference>
<dbReference type="AlphaFoldDB" id="A0AAN8K400"/>
<dbReference type="Proteomes" id="UP001347796">
    <property type="component" value="Unassembled WGS sequence"/>
</dbReference>
<dbReference type="GO" id="GO:0004656">
    <property type="term" value="F:procollagen-proline 4-dioxygenase activity"/>
    <property type="evidence" value="ECO:0007669"/>
    <property type="project" value="TreeGrafter"/>
</dbReference>
<evidence type="ECO:0000259" key="7">
    <source>
        <dbReference type="PROSITE" id="PS51471"/>
    </source>
</evidence>
<keyword evidence="3" id="KW-0847">Vitamin C</keyword>
<dbReference type="PANTHER" id="PTHR10869">
    <property type="entry name" value="PROLYL 4-HYDROXYLASE ALPHA SUBUNIT"/>
    <property type="match status" value="1"/>
</dbReference>
<dbReference type="EMBL" id="JAZGQO010000002">
    <property type="protein sequence ID" value="KAK6192503.1"/>
    <property type="molecule type" value="Genomic_DNA"/>
</dbReference>
<feature type="domain" description="Fe2OG dioxygenase" evidence="7">
    <location>
        <begin position="99"/>
        <end position="195"/>
    </location>
</feature>
<organism evidence="8 9">
    <name type="scientific">Patella caerulea</name>
    <name type="common">Rayed Mediterranean limpet</name>
    <dbReference type="NCBI Taxonomy" id="87958"/>
    <lineage>
        <taxon>Eukaryota</taxon>
        <taxon>Metazoa</taxon>
        <taxon>Spiralia</taxon>
        <taxon>Lophotrochozoa</taxon>
        <taxon>Mollusca</taxon>
        <taxon>Gastropoda</taxon>
        <taxon>Patellogastropoda</taxon>
        <taxon>Patelloidea</taxon>
        <taxon>Patellidae</taxon>
        <taxon>Patella</taxon>
    </lineage>
</organism>
<dbReference type="GO" id="GO:0031418">
    <property type="term" value="F:L-ascorbic acid binding"/>
    <property type="evidence" value="ECO:0007669"/>
    <property type="project" value="UniProtKB-KW"/>
</dbReference>
<dbReference type="GO" id="GO:0005783">
    <property type="term" value="C:endoplasmic reticulum"/>
    <property type="evidence" value="ECO:0007669"/>
    <property type="project" value="TreeGrafter"/>
</dbReference>
<gene>
    <name evidence="8" type="ORF">SNE40_003956</name>
</gene>
<dbReference type="PROSITE" id="PS51471">
    <property type="entry name" value="FE2OG_OXY"/>
    <property type="match status" value="1"/>
</dbReference>
<proteinExistence type="predicted"/>
<keyword evidence="2" id="KW-0479">Metal-binding</keyword>
<accession>A0AAN8K400</accession>
<keyword evidence="9" id="KW-1185">Reference proteome</keyword>
<evidence type="ECO:0000256" key="2">
    <source>
        <dbReference type="ARBA" id="ARBA00022723"/>
    </source>
</evidence>
<evidence type="ECO:0000313" key="8">
    <source>
        <dbReference type="EMBL" id="KAK6192503.1"/>
    </source>
</evidence>
<dbReference type="Pfam" id="PF13640">
    <property type="entry name" value="2OG-FeII_Oxy_3"/>
    <property type="match status" value="1"/>
</dbReference>
<protein>
    <recommendedName>
        <fullName evidence="7">Fe2OG dioxygenase domain-containing protein</fullName>
    </recommendedName>
</protein>
<dbReference type="InterPro" id="IPR005123">
    <property type="entry name" value="Oxoglu/Fe-dep_dioxygenase_dom"/>
</dbReference>
<evidence type="ECO:0000256" key="3">
    <source>
        <dbReference type="ARBA" id="ARBA00022896"/>
    </source>
</evidence>
<dbReference type="InterPro" id="IPR045054">
    <property type="entry name" value="P4HA-like"/>
</dbReference>
<dbReference type="SMART" id="SM00702">
    <property type="entry name" value="P4Hc"/>
    <property type="match status" value="1"/>
</dbReference>
<keyword evidence="4" id="KW-0223">Dioxygenase</keyword>
<comment type="cofactor">
    <cofactor evidence="1">
        <name>L-ascorbate</name>
        <dbReference type="ChEBI" id="CHEBI:38290"/>
    </cofactor>
</comment>
<dbReference type="InterPro" id="IPR044862">
    <property type="entry name" value="Pro_4_hyd_alph_FE2OG_OXY"/>
</dbReference>
<evidence type="ECO:0000256" key="5">
    <source>
        <dbReference type="ARBA" id="ARBA00023002"/>
    </source>
</evidence>
<evidence type="ECO:0000256" key="6">
    <source>
        <dbReference type="ARBA" id="ARBA00023004"/>
    </source>
</evidence>
<reference evidence="8 9" key="1">
    <citation type="submission" date="2024-01" db="EMBL/GenBank/DDBJ databases">
        <title>The genome of the rayed Mediterranean limpet Patella caerulea (Linnaeus, 1758).</title>
        <authorList>
            <person name="Anh-Thu Weber A."/>
            <person name="Halstead-Nussloch G."/>
        </authorList>
    </citation>
    <scope>NUCLEOTIDE SEQUENCE [LARGE SCALE GENOMIC DNA]</scope>
    <source>
        <strain evidence="8">AATW-2023a</strain>
        <tissue evidence="8">Whole specimen</tissue>
    </source>
</reference>
<dbReference type="GO" id="GO:0005506">
    <property type="term" value="F:iron ion binding"/>
    <property type="evidence" value="ECO:0007669"/>
    <property type="project" value="InterPro"/>
</dbReference>
<keyword evidence="5" id="KW-0560">Oxidoreductase</keyword>
<comment type="caution">
    <text evidence="8">The sequence shown here is derived from an EMBL/GenBank/DDBJ whole genome shotgun (WGS) entry which is preliminary data.</text>
</comment>
<dbReference type="Gene3D" id="2.60.120.620">
    <property type="entry name" value="q2cbj1_9rhob like domain"/>
    <property type="match status" value="1"/>
</dbReference>
<keyword evidence="6" id="KW-0408">Iron</keyword>